<feature type="transmembrane region" description="Helical" evidence="1">
    <location>
        <begin position="6"/>
        <end position="26"/>
    </location>
</feature>
<feature type="domain" description="ABC-type transport auxiliary lipoprotein component" evidence="2">
    <location>
        <begin position="35"/>
        <end position="194"/>
    </location>
</feature>
<reference evidence="4 5" key="1">
    <citation type="submission" date="2016-10" db="EMBL/GenBank/DDBJ databases">
        <authorList>
            <person name="de Groot N.N."/>
        </authorList>
    </citation>
    <scope>NUCLEOTIDE SEQUENCE [LARGE SCALE GENOMIC DNA]</scope>
    <source>
        <strain evidence="4 5">Nm146</strain>
    </source>
</reference>
<gene>
    <name evidence="3" type="ORF">NMYAN_100014</name>
    <name evidence="4" type="ORF">SAMN05421880_1477</name>
</gene>
<keyword evidence="1" id="KW-0812">Transmembrane</keyword>
<dbReference type="OrthoDB" id="5795476at2"/>
<keyword evidence="1" id="KW-0472">Membrane</keyword>
<keyword evidence="1" id="KW-1133">Transmembrane helix</keyword>
<dbReference type="Proteomes" id="UP000199561">
    <property type="component" value="Unassembled WGS sequence"/>
</dbReference>
<organism evidence="4 5">
    <name type="scientific">Nitrosomonas nitrosa</name>
    <dbReference type="NCBI Taxonomy" id="52442"/>
    <lineage>
        <taxon>Bacteria</taxon>
        <taxon>Pseudomonadati</taxon>
        <taxon>Pseudomonadota</taxon>
        <taxon>Betaproteobacteria</taxon>
        <taxon>Nitrosomonadales</taxon>
        <taxon>Nitrosomonadaceae</taxon>
        <taxon>Nitrosomonas</taxon>
    </lineage>
</organism>
<evidence type="ECO:0000256" key="1">
    <source>
        <dbReference type="SAM" id="Phobius"/>
    </source>
</evidence>
<dbReference type="RefSeq" id="WP_090672459.1">
    <property type="nucleotide sequence ID" value="NZ_CAJNAP010000002.1"/>
</dbReference>
<keyword evidence="3" id="KW-0449">Lipoprotein</keyword>
<dbReference type="Gene3D" id="3.40.50.10610">
    <property type="entry name" value="ABC-type transport auxiliary lipoprotein component"/>
    <property type="match status" value="1"/>
</dbReference>
<dbReference type="PROSITE" id="PS51257">
    <property type="entry name" value="PROKAR_LIPOPROTEIN"/>
    <property type="match status" value="1"/>
</dbReference>
<dbReference type="SUPFAM" id="SSF159594">
    <property type="entry name" value="XCC0632-like"/>
    <property type="match status" value="1"/>
</dbReference>
<proteinExistence type="predicted"/>
<name>A0A1I4UJM4_9PROT</name>
<dbReference type="Pfam" id="PF03886">
    <property type="entry name" value="ABC_trans_aux"/>
    <property type="match status" value="1"/>
</dbReference>
<dbReference type="InterPro" id="IPR005586">
    <property type="entry name" value="ABC_trans_aux"/>
</dbReference>
<evidence type="ECO:0000313" key="4">
    <source>
        <dbReference type="EMBL" id="SFM89184.1"/>
    </source>
</evidence>
<dbReference type="EMBL" id="FOUF01000047">
    <property type="protein sequence ID" value="SFM89184.1"/>
    <property type="molecule type" value="Genomic_DNA"/>
</dbReference>
<dbReference type="AlphaFoldDB" id="A0A1I4UJM4"/>
<dbReference type="Proteomes" id="UP000601736">
    <property type="component" value="Unassembled WGS sequence"/>
</dbReference>
<reference evidence="3" key="2">
    <citation type="submission" date="2021-02" db="EMBL/GenBank/DDBJ databases">
        <authorList>
            <person name="Han P."/>
        </authorList>
    </citation>
    <scope>NUCLEOTIDE SEQUENCE</scope>
    <source>
        <strain evidence="3">Nitrosomonas nitrosa 18-3D</strain>
    </source>
</reference>
<evidence type="ECO:0000259" key="2">
    <source>
        <dbReference type="Pfam" id="PF03886"/>
    </source>
</evidence>
<protein>
    <submittedName>
        <fullName evidence="4">Cholesterol transport system auxiliary component</fullName>
    </submittedName>
    <submittedName>
        <fullName evidence="3">Lipoprotein</fullName>
    </submittedName>
</protein>
<sequence length="208" mass="23355">MNLARYIIRITCLITGVMGLIACTGLPTTDALKVYQLPETRLVQEAQQPYLPLSLRINTPYTGFALSSPRIIVNAEGEQLSSYKGVRWSDPPPALLREHFATAFARYGGLASISTDEHALHADMHLGGDLRRFYLEDRSTPRVVIELNARIVNPTSRRIEANRTFKIEQPLQDMQILHVVEAFGIAADKLAEQLIQWTFVQLQKGNDP</sequence>
<evidence type="ECO:0000313" key="5">
    <source>
        <dbReference type="Proteomes" id="UP000199561"/>
    </source>
</evidence>
<accession>A0A1I4UJM4</accession>
<keyword evidence="5" id="KW-1185">Reference proteome</keyword>
<dbReference type="STRING" id="52442.SAMN05421880_1477"/>
<dbReference type="EMBL" id="CAJNAP010000002">
    <property type="protein sequence ID" value="CAE6489363.1"/>
    <property type="molecule type" value="Genomic_DNA"/>
</dbReference>
<evidence type="ECO:0000313" key="3">
    <source>
        <dbReference type="EMBL" id="CAE6489363.1"/>
    </source>
</evidence>